<feature type="transmembrane region" description="Helical" evidence="1">
    <location>
        <begin position="59"/>
        <end position="85"/>
    </location>
</feature>
<keyword evidence="1" id="KW-0472">Membrane</keyword>
<name>A0A8J3YW19_9ACTN</name>
<dbReference type="RefSeq" id="WP_203986047.1">
    <property type="nucleotide sequence ID" value="NZ_BOPG01000003.1"/>
</dbReference>
<feature type="transmembrane region" description="Helical" evidence="1">
    <location>
        <begin position="21"/>
        <end position="47"/>
    </location>
</feature>
<gene>
    <name evidence="2" type="ORF">Vau01_002400</name>
</gene>
<protein>
    <submittedName>
        <fullName evidence="2">Uncharacterized protein</fullName>
    </submittedName>
</protein>
<feature type="transmembrane region" description="Helical" evidence="1">
    <location>
        <begin position="220"/>
        <end position="245"/>
    </location>
</feature>
<feature type="transmembrane region" description="Helical" evidence="1">
    <location>
        <begin position="187"/>
        <end position="208"/>
    </location>
</feature>
<feature type="transmembrane region" description="Helical" evidence="1">
    <location>
        <begin position="130"/>
        <end position="155"/>
    </location>
</feature>
<reference evidence="2" key="1">
    <citation type="submission" date="2021-01" db="EMBL/GenBank/DDBJ databases">
        <title>Whole genome shotgun sequence of Virgisporangium aurantiacum NBRC 16421.</title>
        <authorList>
            <person name="Komaki H."/>
            <person name="Tamura T."/>
        </authorList>
    </citation>
    <scope>NUCLEOTIDE SEQUENCE</scope>
    <source>
        <strain evidence="2">NBRC 16421</strain>
    </source>
</reference>
<feature type="transmembrane region" description="Helical" evidence="1">
    <location>
        <begin position="293"/>
        <end position="319"/>
    </location>
</feature>
<sequence>MTPVVQPYRYGADPRTSPGGVPLGIGVTGAAVAALAFLVAGVMTIVVHRDGSEQLPDDALIAVLGVLTSVVTGLLLIFALGLILLGQDAGRCAIVWIGVGALPWALVVAIDVGGSAYGDRDLHSDGFVTLSVITGIGCGVGALLGLAAAMISLGIPPGRRWLATRVLARHEPAWGPPAPLVGARRRFTASAVLGITGGAALLVLTPFATESSDGSVPAMITWTIVLVLFVAVPQAFGLWGVRLALRGRRSGANVARAGGVFVVYGLEILMVLGVFDAMAGIQYDDTVLPGPVTIPLAVLFTCVVVLGLVQYVAGLAGLADPRTERFLQSVGAQRVR</sequence>
<evidence type="ECO:0000313" key="2">
    <source>
        <dbReference type="EMBL" id="GIJ52724.1"/>
    </source>
</evidence>
<evidence type="ECO:0000313" key="3">
    <source>
        <dbReference type="Proteomes" id="UP000612585"/>
    </source>
</evidence>
<dbReference type="AlphaFoldDB" id="A0A8J3YW19"/>
<feature type="transmembrane region" description="Helical" evidence="1">
    <location>
        <begin position="92"/>
        <end position="110"/>
    </location>
</feature>
<proteinExistence type="predicted"/>
<keyword evidence="1" id="KW-1133">Transmembrane helix</keyword>
<dbReference type="Proteomes" id="UP000612585">
    <property type="component" value="Unassembled WGS sequence"/>
</dbReference>
<keyword evidence="3" id="KW-1185">Reference proteome</keyword>
<organism evidence="2 3">
    <name type="scientific">Virgisporangium aurantiacum</name>
    <dbReference type="NCBI Taxonomy" id="175570"/>
    <lineage>
        <taxon>Bacteria</taxon>
        <taxon>Bacillati</taxon>
        <taxon>Actinomycetota</taxon>
        <taxon>Actinomycetes</taxon>
        <taxon>Micromonosporales</taxon>
        <taxon>Micromonosporaceae</taxon>
        <taxon>Virgisporangium</taxon>
    </lineage>
</organism>
<feature type="transmembrane region" description="Helical" evidence="1">
    <location>
        <begin position="257"/>
        <end position="281"/>
    </location>
</feature>
<keyword evidence="1" id="KW-0812">Transmembrane</keyword>
<comment type="caution">
    <text evidence="2">The sequence shown here is derived from an EMBL/GenBank/DDBJ whole genome shotgun (WGS) entry which is preliminary data.</text>
</comment>
<evidence type="ECO:0000256" key="1">
    <source>
        <dbReference type="SAM" id="Phobius"/>
    </source>
</evidence>
<dbReference type="EMBL" id="BOPG01000003">
    <property type="protein sequence ID" value="GIJ52724.1"/>
    <property type="molecule type" value="Genomic_DNA"/>
</dbReference>
<accession>A0A8J3YW19</accession>